<keyword evidence="2" id="KW-0812">Transmembrane</keyword>
<dbReference type="Proteomes" id="UP000051952">
    <property type="component" value="Unassembled WGS sequence"/>
</dbReference>
<feature type="compositionally biased region" description="Low complexity" evidence="1">
    <location>
        <begin position="495"/>
        <end position="514"/>
    </location>
</feature>
<feature type="transmembrane region" description="Helical" evidence="2">
    <location>
        <begin position="168"/>
        <end position="188"/>
    </location>
</feature>
<feature type="transmembrane region" description="Helical" evidence="2">
    <location>
        <begin position="200"/>
        <end position="216"/>
    </location>
</feature>
<protein>
    <submittedName>
        <fullName evidence="3">GPI-anchored surface protein, putative</fullName>
    </submittedName>
</protein>
<evidence type="ECO:0000313" key="3">
    <source>
        <dbReference type="EMBL" id="CUI14903.1"/>
    </source>
</evidence>
<keyword evidence="2" id="KW-0472">Membrane</keyword>
<name>A0A0S4KPQ8_BODSA</name>
<accession>A0A0S4KPQ8</accession>
<sequence>IHLRYIPTIRFKVPEIEREYLQWARNPLQLNLLVVSFAGTTAACIILIFVCLIYDQTTVNNSFDQPMPWAILSLACSLIGLGWTLWWVYTTRRRQRRLSNGSIVSDAEVGSPEARACMMVIYFGQAVCYCATIYVSPQGSGALGNGQLLWMYALFGISMSRPMWYDPLVMWSLDCATSIAFIIIWFIYPYRTSDIRSTHIFLFVAGAAVPLVMRLVKETGKRRAFVTELRVWLLQEKMNIEYDSMQEALKHIAPNFIGEEIVKALRQHHICHPDAYGVMCVVLPQLAICAVIELRPVVCFGSSGRNASDSSVTNLKKLGHAIKAILDYVDDNGGDCISPLRVDGTRVILCGGAAKTDMQEHQESLYKIERTHAERAHRFVKVCYDLIFRVIPNFSSDRQVHSRCFLTSGPLLGGVIGTGRLSFNFFGSRVAMALHAFPEVAWSGANCMVVSTSLVMMQSAVEDDALKKTSASSDNVMNHNVMMTPTEAFRNPSHTSSATTTTAQTVSTTPARTTQLQILSPSAISTTNEAGDDPHNAGQHPVGTHLQEPSTTHISFHNSGSNPHSTNRPPPRRSANNDVIAPHFVEFQKPTSLRVKGFPPMGVQFAAAPGYVVPKAS</sequence>
<evidence type="ECO:0000256" key="2">
    <source>
        <dbReference type="SAM" id="Phobius"/>
    </source>
</evidence>
<feature type="transmembrane region" description="Helical" evidence="2">
    <location>
        <begin position="67"/>
        <end position="89"/>
    </location>
</feature>
<keyword evidence="4" id="KW-1185">Reference proteome</keyword>
<reference evidence="4" key="1">
    <citation type="submission" date="2015-09" db="EMBL/GenBank/DDBJ databases">
        <authorList>
            <consortium name="Pathogen Informatics"/>
        </authorList>
    </citation>
    <scope>NUCLEOTIDE SEQUENCE [LARGE SCALE GENOMIC DNA]</scope>
    <source>
        <strain evidence="4">Lake Konstanz</strain>
    </source>
</reference>
<organism evidence="3 4">
    <name type="scientific">Bodo saltans</name>
    <name type="common">Flagellated protozoan</name>
    <dbReference type="NCBI Taxonomy" id="75058"/>
    <lineage>
        <taxon>Eukaryota</taxon>
        <taxon>Discoba</taxon>
        <taxon>Euglenozoa</taxon>
        <taxon>Kinetoplastea</taxon>
        <taxon>Metakinetoplastina</taxon>
        <taxon>Eubodonida</taxon>
        <taxon>Bodonidae</taxon>
        <taxon>Bodo</taxon>
    </lineage>
</organism>
<proteinExistence type="predicted"/>
<feature type="compositionally biased region" description="Polar residues" evidence="1">
    <location>
        <begin position="515"/>
        <end position="529"/>
    </location>
</feature>
<gene>
    <name evidence="3" type="ORF">BSAL_18870</name>
</gene>
<keyword evidence="2" id="KW-1133">Transmembrane helix</keyword>
<dbReference type="EMBL" id="CYKH01001699">
    <property type="protein sequence ID" value="CUI14903.1"/>
    <property type="molecule type" value="Genomic_DNA"/>
</dbReference>
<evidence type="ECO:0000256" key="1">
    <source>
        <dbReference type="SAM" id="MobiDB-lite"/>
    </source>
</evidence>
<dbReference type="VEuPathDB" id="TriTrypDB:BSAL_18870"/>
<evidence type="ECO:0000313" key="4">
    <source>
        <dbReference type="Proteomes" id="UP000051952"/>
    </source>
</evidence>
<feature type="non-terminal residue" evidence="3">
    <location>
        <position position="1"/>
    </location>
</feature>
<feature type="region of interest" description="Disordered" evidence="1">
    <location>
        <begin position="487"/>
        <end position="577"/>
    </location>
</feature>
<dbReference type="AlphaFoldDB" id="A0A0S4KPQ8"/>
<feature type="compositionally biased region" description="Polar residues" evidence="1">
    <location>
        <begin position="547"/>
        <end position="567"/>
    </location>
</feature>
<feature type="transmembrane region" description="Helical" evidence="2">
    <location>
        <begin position="30"/>
        <end position="55"/>
    </location>
</feature>